<dbReference type="Proteomes" id="UP001586593">
    <property type="component" value="Unassembled WGS sequence"/>
</dbReference>
<dbReference type="SUPFAM" id="SSF53335">
    <property type="entry name" value="S-adenosyl-L-methionine-dependent methyltransferases"/>
    <property type="match status" value="1"/>
</dbReference>
<proteinExistence type="predicted"/>
<dbReference type="InterPro" id="IPR029063">
    <property type="entry name" value="SAM-dependent_MTases_sf"/>
</dbReference>
<gene>
    <name evidence="1" type="ORF">VTK73DRAFT_8908</name>
</gene>
<sequence length="156" mass="17444">MARSLKPGGWIELQELNATPRCDDQTMGPDDAVKRVYDLVAEAFAHFGMDVSLPTVLGPMLRGAGFDNVHCVVKKVPIGAWALDPALRVIGHYQRLAVQDFLPALAGRPFEALGMSRTESEVTLALARNALKDMRVHRYFCYYFWYAQKPVNSNMT</sequence>
<evidence type="ECO:0000313" key="1">
    <source>
        <dbReference type="EMBL" id="KAL1853639.1"/>
    </source>
</evidence>
<reference evidence="1 2" key="1">
    <citation type="journal article" date="2024" name="Commun. Biol.">
        <title>Comparative genomic analysis of thermophilic fungi reveals convergent evolutionary adaptations and gene losses.</title>
        <authorList>
            <person name="Steindorff A.S."/>
            <person name="Aguilar-Pontes M.V."/>
            <person name="Robinson A.J."/>
            <person name="Andreopoulos B."/>
            <person name="LaButti K."/>
            <person name="Kuo A."/>
            <person name="Mondo S."/>
            <person name="Riley R."/>
            <person name="Otillar R."/>
            <person name="Haridas S."/>
            <person name="Lipzen A."/>
            <person name="Grimwood J."/>
            <person name="Schmutz J."/>
            <person name="Clum A."/>
            <person name="Reid I.D."/>
            <person name="Moisan M.C."/>
            <person name="Butler G."/>
            <person name="Nguyen T.T.M."/>
            <person name="Dewar K."/>
            <person name="Conant G."/>
            <person name="Drula E."/>
            <person name="Henrissat B."/>
            <person name="Hansel C."/>
            <person name="Singer S."/>
            <person name="Hutchinson M.I."/>
            <person name="de Vries R.P."/>
            <person name="Natvig D.O."/>
            <person name="Powell A.J."/>
            <person name="Tsang A."/>
            <person name="Grigoriev I.V."/>
        </authorList>
    </citation>
    <scope>NUCLEOTIDE SEQUENCE [LARGE SCALE GENOMIC DNA]</scope>
    <source>
        <strain evidence="1 2">ATCC 24622</strain>
    </source>
</reference>
<organism evidence="1 2">
    <name type="scientific">Phialemonium thermophilum</name>
    <dbReference type="NCBI Taxonomy" id="223376"/>
    <lineage>
        <taxon>Eukaryota</taxon>
        <taxon>Fungi</taxon>
        <taxon>Dikarya</taxon>
        <taxon>Ascomycota</taxon>
        <taxon>Pezizomycotina</taxon>
        <taxon>Sordariomycetes</taxon>
        <taxon>Sordariomycetidae</taxon>
        <taxon>Cephalothecales</taxon>
        <taxon>Cephalothecaceae</taxon>
        <taxon>Phialemonium</taxon>
    </lineage>
</organism>
<protein>
    <recommendedName>
        <fullName evidence="3">Methyltransferase domain-containing protein</fullName>
    </recommendedName>
</protein>
<name>A0ABR3W5U5_9PEZI</name>
<accession>A0ABR3W5U5</accession>
<comment type="caution">
    <text evidence="1">The sequence shown here is derived from an EMBL/GenBank/DDBJ whole genome shotgun (WGS) entry which is preliminary data.</text>
</comment>
<evidence type="ECO:0000313" key="2">
    <source>
        <dbReference type="Proteomes" id="UP001586593"/>
    </source>
</evidence>
<evidence type="ECO:0008006" key="3">
    <source>
        <dbReference type="Google" id="ProtNLM"/>
    </source>
</evidence>
<keyword evidence="2" id="KW-1185">Reference proteome</keyword>
<dbReference type="EMBL" id="JAZHXJ010000691">
    <property type="protein sequence ID" value="KAL1853639.1"/>
    <property type="molecule type" value="Genomic_DNA"/>
</dbReference>